<organism evidence="4 5">
    <name type="scientific">Naumovozyma castellii</name>
    <name type="common">Yeast</name>
    <name type="synonym">Saccharomyces castellii</name>
    <dbReference type="NCBI Taxonomy" id="27288"/>
    <lineage>
        <taxon>Eukaryota</taxon>
        <taxon>Fungi</taxon>
        <taxon>Dikarya</taxon>
        <taxon>Ascomycota</taxon>
        <taxon>Saccharomycotina</taxon>
        <taxon>Saccharomycetes</taxon>
        <taxon>Saccharomycetales</taxon>
        <taxon>Saccharomycetaceae</taxon>
        <taxon>Naumovozyma</taxon>
    </lineage>
</organism>
<dbReference type="InterPro" id="IPR013933">
    <property type="entry name" value="CRC_Rsc7/Swp82"/>
</dbReference>
<evidence type="ECO:0000313" key="5">
    <source>
        <dbReference type="Proteomes" id="UP000001640"/>
    </source>
</evidence>
<name>G0V794_NAUCA</name>
<accession>G0V794</accession>
<evidence type="ECO:0000256" key="3">
    <source>
        <dbReference type="SAM" id="MobiDB-lite"/>
    </source>
</evidence>
<dbReference type="FunCoup" id="G0V794">
    <property type="interactions" value="426"/>
</dbReference>
<dbReference type="RefSeq" id="XP_003673723.1">
    <property type="nucleotide sequence ID" value="XM_003673675.1"/>
</dbReference>
<dbReference type="GO" id="GO:0016586">
    <property type="term" value="C:RSC-type complex"/>
    <property type="evidence" value="ECO:0007669"/>
    <property type="project" value="EnsemblFungi"/>
</dbReference>
<protein>
    <recommendedName>
        <fullName evidence="6">Chromatin structure-remodeling complex subunit RSC7</fullName>
    </recommendedName>
</protein>
<evidence type="ECO:0000256" key="1">
    <source>
        <dbReference type="ARBA" id="ARBA00023015"/>
    </source>
</evidence>
<dbReference type="PANTHER" id="PTHR22597:SF3">
    <property type="entry name" value="CHROMATIN STRUCTURE-REMODELING COMPLEX SUBUNIT RSC7"/>
    <property type="match status" value="1"/>
</dbReference>
<sequence length="503" mass="56657">MLGHHEEAVTPTDSVDSTTGNQDGDVEMENTPSIETETKAVNDNEEPISGADGASGKISPGHRSRSRSARPNYKIDTDGLDILDDTDAADPDVDYDDPDNKDDDYKEYEDEEDKITTNPRKRRHVDEDDDEENVVDEGDESNLGEDDEHEEPKQSRSNSIHSSKPPHNKKLHVTTSVPVDEDGKPLAPVNEEYPLPLDAEGETKITEDGDLLGGREFLIRTFTLSDKGNRKFMLSTECARAVGYRDSYLFFQYNKNIFKFVLSQLQKNDLIERGILPYSYRSRQIALVTAKGIFKVFGAKIIRNGKNITDDYYAISLREEGKVVEGTYAREPEVYKKSSTRGREGIELQEIDAVVNPAKNAVEFFEKRGHGHMNATNIIATGSQLSATNWLYQHAAASSRFNSDMYYDRVRLLLIERQGLRDPYTNVLHLPESTQSSKIVGWYKKEGKPTEGNIVYETVIEDVDLTKPVTGLSSLSNEIFDGIVDDDVKRAIIEQQEFEKNLK</sequence>
<dbReference type="InParanoid" id="G0V794"/>
<evidence type="ECO:0000256" key="2">
    <source>
        <dbReference type="ARBA" id="ARBA00023163"/>
    </source>
</evidence>
<dbReference type="GO" id="GO:0031490">
    <property type="term" value="F:chromatin DNA binding"/>
    <property type="evidence" value="ECO:0007669"/>
    <property type="project" value="TreeGrafter"/>
</dbReference>
<dbReference type="Proteomes" id="UP000001640">
    <property type="component" value="Chromosome 1"/>
</dbReference>
<dbReference type="EMBL" id="HE576752">
    <property type="protein sequence ID" value="CCC67342.1"/>
    <property type="molecule type" value="Genomic_DNA"/>
</dbReference>
<dbReference type="STRING" id="1064592.G0V794"/>
<dbReference type="HOGENOM" id="CLU_022149_1_0_1"/>
<keyword evidence="2" id="KW-0804">Transcription</keyword>
<feature type="region of interest" description="Disordered" evidence="3">
    <location>
        <begin position="1"/>
        <end position="188"/>
    </location>
</feature>
<keyword evidence="1" id="KW-0805">Transcription regulation</keyword>
<dbReference type="Pfam" id="PF08624">
    <property type="entry name" value="CRC_subunit"/>
    <property type="match status" value="1"/>
</dbReference>
<gene>
    <name evidence="4" type="primary">NCAS0A07840</name>
    <name evidence="4" type="ordered locus">NCAS_0A07840</name>
</gene>
<proteinExistence type="predicted"/>
<dbReference type="GO" id="GO:0006368">
    <property type="term" value="P:transcription elongation by RNA polymerase II"/>
    <property type="evidence" value="ECO:0007669"/>
    <property type="project" value="EnsemblFungi"/>
</dbReference>
<evidence type="ECO:0000313" key="4">
    <source>
        <dbReference type="EMBL" id="CCC67342.1"/>
    </source>
</evidence>
<reference key="2">
    <citation type="submission" date="2011-08" db="EMBL/GenBank/DDBJ databases">
        <title>Genome sequence of Naumovozyma castellii.</title>
        <authorList>
            <person name="Gordon J.L."/>
            <person name="Armisen D."/>
            <person name="Proux-Wera E."/>
            <person name="OhEigeartaigh S.S."/>
            <person name="Byrne K.P."/>
            <person name="Wolfe K.H."/>
        </authorList>
    </citation>
    <scope>NUCLEOTIDE SEQUENCE</scope>
    <source>
        <strain>Type strain:CBS 4309</strain>
    </source>
</reference>
<evidence type="ECO:0008006" key="6">
    <source>
        <dbReference type="Google" id="ProtNLM"/>
    </source>
</evidence>
<keyword evidence="5" id="KW-1185">Reference proteome</keyword>
<dbReference type="GeneID" id="96900821"/>
<dbReference type="OrthoDB" id="5598844at2759"/>
<dbReference type="OMA" id="STNWLYQ"/>
<reference evidence="4 5" key="1">
    <citation type="journal article" date="2011" name="Proc. Natl. Acad. Sci. U.S.A.">
        <title>Evolutionary erosion of yeast sex chromosomes by mating-type switching accidents.</title>
        <authorList>
            <person name="Gordon J.L."/>
            <person name="Armisen D."/>
            <person name="Proux-Wera E."/>
            <person name="Oheigeartaigh S.S."/>
            <person name="Byrne K.P."/>
            <person name="Wolfe K.H."/>
        </authorList>
    </citation>
    <scope>NUCLEOTIDE SEQUENCE [LARGE SCALE GENOMIC DNA]</scope>
    <source>
        <strain evidence="5">ATCC 76901 / BCRC 22586 / CBS 4309 / NBRC 1992 / NRRL Y-12630</strain>
    </source>
</reference>
<feature type="compositionally biased region" description="Acidic residues" evidence="3">
    <location>
        <begin position="127"/>
        <end position="149"/>
    </location>
</feature>
<dbReference type="AlphaFoldDB" id="G0V794"/>
<dbReference type="PANTHER" id="PTHR22597">
    <property type="entry name" value="POLYCOMB GROUP PROTEIN"/>
    <property type="match status" value="1"/>
</dbReference>
<dbReference type="KEGG" id="ncs:NCAS_0A07840"/>
<dbReference type="eggNOG" id="ENOG502QW07">
    <property type="taxonomic scope" value="Eukaryota"/>
</dbReference>
<feature type="compositionally biased region" description="Polar residues" evidence="3">
    <location>
        <begin position="11"/>
        <end position="22"/>
    </location>
</feature>
<feature type="compositionally biased region" description="Acidic residues" evidence="3">
    <location>
        <begin position="78"/>
        <end position="113"/>
    </location>
</feature>
<dbReference type="GO" id="GO:0006337">
    <property type="term" value="P:nucleosome disassembly"/>
    <property type="evidence" value="ECO:0007669"/>
    <property type="project" value="EnsemblFungi"/>
</dbReference>